<dbReference type="InterPro" id="IPR009609">
    <property type="entry name" value="Phosphonate_metab_PhnG"/>
</dbReference>
<name>A0A1I0I7G1_9EURY</name>
<dbReference type="GO" id="GO:0015716">
    <property type="term" value="P:organic phosphonate transport"/>
    <property type="evidence" value="ECO:0007669"/>
    <property type="project" value="InterPro"/>
</dbReference>
<dbReference type="RefSeq" id="WP_092934274.1">
    <property type="nucleotide sequence ID" value="NZ_FMZP01000029.1"/>
</dbReference>
<evidence type="ECO:0000313" key="1">
    <source>
        <dbReference type="EMBL" id="SET92630.1"/>
    </source>
</evidence>
<keyword evidence="2" id="KW-1185">Reference proteome</keyword>
<proteinExistence type="predicted"/>
<dbReference type="NCBIfam" id="TIGR03293">
    <property type="entry name" value="PhnG_redo"/>
    <property type="match status" value="1"/>
</dbReference>
<reference evidence="2" key="1">
    <citation type="submission" date="2016-10" db="EMBL/GenBank/DDBJ databases">
        <authorList>
            <person name="Varghese N."/>
            <person name="Submissions S."/>
        </authorList>
    </citation>
    <scope>NUCLEOTIDE SEQUENCE [LARGE SCALE GENOMIC DNA]</scope>
    <source>
        <strain evidence="2">CDM_6</strain>
    </source>
</reference>
<evidence type="ECO:0000313" key="2">
    <source>
        <dbReference type="Proteomes" id="UP000199320"/>
    </source>
</evidence>
<dbReference type="EMBL" id="FOIC01000017">
    <property type="protein sequence ID" value="SET92630.1"/>
    <property type="molecule type" value="Genomic_DNA"/>
</dbReference>
<accession>A0A1I0I7G1</accession>
<dbReference type="OrthoDB" id="182774at2157"/>
<protein>
    <submittedName>
        <fullName evidence="1">Alpha-D-ribose 1-methylphosphonate 5-triphosphate synthase subunit PhnG</fullName>
    </submittedName>
</protein>
<organism evidence="1 2">
    <name type="scientific">Natrinema hispanicum</name>
    <dbReference type="NCBI Taxonomy" id="392421"/>
    <lineage>
        <taxon>Archaea</taxon>
        <taxon>Methanobacteriati</taxon>
        <taxon>Methanobacteriota</taxon>
        <taxon>Stenosarchaea group</taxon>
        <taxon>Halobacteria</taxon>
        <taxon>Halobacteriales</taxon>
        <taxon>Natrialbaceae</taxon>
        <taxon>Natrinema</taxon>
    </lineage>
</organism>
<gene>
    <name evidence="1" type="ORF">SAMN04488694_11740</name>
</gene>
<dbReference type="AlphaFoldDB" id="A0A1I0I7G1"/>
<dbReference type="Proteomes" id="UP000199320">
    <property type="component" value="Unassembled WGS sequence"/>
</dbReference>
<dbReference type="STRING" id="392421.SAMN04488694_11740"/>
<dbReference type="GO" id="GO:0019634">
    <property type="term" value="P:organic phosphonate metabolic process"/>
    <property type="evidence" value="ECO:0007669"/>
    <property type="project" value="InterPro"/>
</dbReference>
<sequence length="147" mass="16160">MENPHDRSDRFELIAACDGDVLTKLANEVLADDPPLSVLQEPTPQLVMQRVVEPVEKRPFNLGEVVVTPAEVELDEDRGFAMVPGKNERAALSGAIVDAAVAGGHRLADDITTRLRGVAENQQTERERAWAESTHTAVEFETMEDDL</sequence>
<dbReference type="Pfam" id="PF06754">
    <property type="entry name" value="PhnG"/>
    <property type="match status" value="1"/>
</dbReference>